<keyword evidence="8" id="KW-1185">Reference proteome</keyword>
<evidence type="ECO:0000313" key="7">
    <source>
        <dbReference type="EMBL" id="PJE35101.1"/>
    </source>
</evidence>
<dbReference type="PANTHER" id="PTHR12219">
    <property type="entry name" value="NADH-UBIQUINONE OXIDOREDUCTASE"/>
    <property type="match status" value="1"/>
</dbReference>
<evidence type="ECO:0000313" key="8">
    <source>
        <dbReference type="Proteomes" id="UP000231553"/>
    </source>
</evidence>
<dbReference type="InterPro" id="IPR038532">
    <property type="entry name" value="NDUFS4-like_sf"/>
</dbReference>
<comment type="caution">
    <text evidence="7">The sequence shown here is derived from an EMBL/GenBank/DDBJ whole genome shotgun (WGS) entry which is preliminary data.</text>
</comment>
<dbReference type="Gene3D" id="3.30.160.190">
    <property type="entry name" value="atu1810 like domain"/>
    <property type="match status" value="1"/>
</dbReference>
<dbReference type="PANTHER" id="PTHR12219:SF8">
    <property type="entry name" value="NADH DEHYDROGENASE [UBIQUINONE] IRON-SULFUR PROTEIN 4, MITOCHONDRIAL"/>
    <property type="match status" value="1"/>
</dbReference>
<dbReference type="RefSeq" id="WP_100163980.1">
    <property type="nucleotide sequence ID" value="NZ_PGTB01000114.1"/>
</dbReference>
<dbReference type="OrthoDB" id="9799572at2"/>
<name>A0A2M8IX44_9RHOB</name>
<dbReference type="Proteomes" id="UP000231553">
    <property type="component" value="Unassembled WGS sequence"/>
</dbReference>
<evidence type="ECO:0000256" key="2">
    <source>
        <dbReference type="ARBA" id="ARBA00022448"/>
    </source>
</evidence>
<accession>A0A2M8IX44</accession>
<keyword evidence="3" id="KW-0679">Respiratory chain</keyword>
<evidence type="ECO:0000256" key="4">
    <source>
        <dbReference type="ARBA" id="ARBA00022946"/>
    </source>
</evidence>
<dbReference type="GO" id="GO:0016020">
    <property type="term" value="C:membrane"/>
    <property type="evidence" value="ECO:0007669"/>
    <property type="project" value="UniProtKB-SubCell"/>
</dbReference>
<keyword evidence="5" id="KW-0249">Electron transport</keyword>
<dbReference type="Pfam" id="PF04800">
    <property type="entry name" value="NDUS4"/>
    <property type="match status" value="1"/>
</dbReference>
<evidence type="ECO:0000256" key="3">
    <source>
        <dbReference type="ARBA" id="ARBA00022660"/>
    </source>
</evidence>
<evidence type="ECO:0000256" key="6">
    <source>
        <dbReference type="ARBA" id="ARBA00023136"/>
    </source>
</evidence>
<proteinExistence type="predicted"/>
<dbReference type="AlphaFoldDB" id="A0A2M8IX44"/>
<sequence length="103" mass="11527">MRARIYKPAKTAMQSGTAKTQDWVLEFAPQSARSVDPLMGWTSSGDMQSQVRLRFPTKEAALEYAQDKGIDAQVLEPKARKVNIRPGGYGENFATNRRGAWTH</sequence>
<organism evidence="7 8">
    <name type="scientific">Pseudooceanicola lipolyticus</name>
    <dbReference type="NCBI Taxonomy" id="2029104"/>
    <lineage>
        <taxon>Bacteria</taxon>
        <taxon>Pseudomonadati</taxon>
        <taxon>Pseudomonadota</taxon>
        <taxon>Alphaproteobacteria</taxon>
        <taxon>Rhodobacterales</taxon>
        <taxon>Paracoccaceae</taxon>
        <taxon>Pseudooceanicola</taxon>
    </lineage>
</organism>
<gene>
    <name evidence="7" type="ORF">CVM52_18825</name>
</gene>
<keyword evidence="4" id="KW-0809">Transit peptide</keyword>
<dbReference type="EMBL" id="PGTB01000114">
    <property type="protein sequence ID" value="PJE35101.1"/>
    <property type="molecule type" value="Genomic_DNA"/>
</dbReference>
<reference evidence="7 8" key="1">
    <citation type="journal article" date="2018" name="Int. J. Syst. Evol. Microbiol.">
        <title>Pseudooceanicola lipolyticus sp. nov., a marine alphaproteobacterium, reclassification of Oceanicola flagellatus as Pseudooceanicola flagellatus comb. nov. and emended description of the genus Pseudooceanicola.</title>
        <authorList>
            <person name="Huang M.-M."/>
            <person name="Guo L.-L."/>
            <person name="Wu Y.-H."/>
            <person name="Lai Q.-L."/>
            <person name="Shao Z.-Z."/>
            <person name="Wang C.-S."/>
            <person name="Wu M."/>
            <person name="Xu X.-W."/>
        </authorList>
    </citation>
    <scope>NUCLEOTIDE SEQUENCE [LARGE SCALE GENOMIC DNA]</scope>
    <source>
        <strain evidence="7 8">157</strain>
    </source>
</reference>
<keyword evidence="6" id="KW-0472">Membrane</keyword>
<dbReference type="GO" id="GO:0022900">
    <property type="term" value="P:electron transport chain"/>
    <property type="evidence" value="ECO:0007669"/>
    <property type="project" value="InterPro"/>
</dbReference>
<dbReference type="InterPro" id="IPR006885">
    <property type="entry name" value="NADH_UbQ_FeS_4_mit-like"/>
</dbReference>
<evidence type="ECO:0000256" key="1">
    <source>
        <dbReference type="ARBA" id="ARBA00004370"/>
    </source>
</evidence>
<protein>
    <submittedName>
        <fullName evidence="7">ETC complex I subunit</fullName>
    </submittedName>
</protein>
<keyword evidence="2" id="KW-0813">Transport</keyword>
<comment type="subcellular location">
    <subcellularLocation>
        <location evidence="1">Membrane</location>
    </subcellularLocation>
</comment>
<evidence type="ECO:0000256" key="5">
    <source>
        <dbReference type="ARBA" id="ARBA00022982"/>
    </source>
</evidence>